<organism evidence="2 3">
    <name type="scientific">Acinetobacter boissieri</name>
    <dbReference type="NCBI Taxonomy" id="1219383"/>
    <lineage>
        <taxon>Bacteria</taxon>
        <taxon>Pseudomonadati</taxon>
        <taxon>Pseudomonadota</taxon>
        <taxon>Gammaproteobacteria</taxon>
        <taxon>Moraxellales</taxon>
        <taxon>Moraxellaceae</taxon>
        <taxon>Acinetobacter</taxon>
    </lineage>
</organism>
<dbReference type="InterPro" id="IPR003735">
    <property type="entry name" value="Metal_Tscrpt_repr"/>
</dbReference>
<keyword evidence="3" id="KW-1185">Reference proteome</keyword>
<comment type="similarity">
    <text evidence="1">Belongs to the FrmR/RcnR family.</text>
</comment>
<dbReference type="AlphaFoldDB" id="A0A1G6GMF8"/>
<dbReference type="STRING" id="1219383.SAMN05421733_101421"/>
<proteinExistence type="inferred from homology"/>
<dbReference type="Pfam" id="PF02583">
    <property type="entry name" value="Trns_repr_metal"/>
    <property type="match status" value="1"/>
</dbReference>
<name>A0A1G6GMF8_9GAMM</name>
<dbReference type="PANTHER" id="PTHR33677">
    <property type="entry name" value="TRANSCRIPTIONAL REPRESSOR FRMR-RELATED"/>
    <property type="match status" value="1"/>
</dbReference>
<sequence length="88" mass="10161">MSHLHNDRKIINRINRLQGQVSAVHKTVLDQDKVCLDVIQQVAAVKGAVNGLMNELIEAHLRNHVLQPDTYDANEVEEFFKLLKKYRE</sequence>
<evidence type="ECO:0000313" key="2">
    <source>
        <dbReference type="EMBL" id="SDB83129.1"/>
    </source>
</evidence>
<protein>
    <submittedName>
        <fullName evidence="2">DNA-binding transcriptional regulator, FrmR family</fullName>
    </submittedName>
</protein>
<accession>A0A1G6GMF8</accession>
<dbReference type="RefSeq" id="WP_092746706.1">
    <property type="nucleotide sequence ID" value="NZ_FMYL01000001.1"/>
</dbReference>
<dbReference type="Proteomes" id="UP000242501">
    <property type="component" value="Unassembled WGS sequence"/>
</dbReference>
<dbReference type="EMBL" id="FMYL01000001">
    <property type="protein sequence ID" value="SDB83129.1"/>
    <property type="molecule type" value="Genomic_DNA"/>
</dbReference>
<keyword evidence="2" id="KW-0238">DNA-binding</keyword>
<dbReference type="GO" id="GO:0046872">
    <property type="term" value="F:metal ion binding"/>
    <property type="evidence" value="ECO:0007669"/>
    <property type="project" value="InterPro"/>
</dbReference>
<dbReference type="PANTHER" id="PTHR33677:SF5">
    <property type="entry name" value="TRANSCRIPTIONAL REPRESSOR FRMR"/>
    <property type="match status" value="1"/>
</dbReference>
<dbReference type="GO" id="GO:0003677">
    <property type="term" value="F:DNA binding"/>
    <property type="evidence" value="ECO:0007669"/>
    <property type="project" value="UniProtKB-KW"/>
</dbReference>
<dbReference type="Gene3D" id="1.20.58.1000">
    <property type="entry name" value="Metal-sensitive repressor, helix protomer"/>
    <property type="match status" value="1"/>
</dbReference>
<reference evidence="3" key="1">
    <citation type="submission" date="2016-09" db="EMBL/GenBank/DDBJ databases">
        <authorList>
            <person name="Varghese N."/>
            <person name="Submissions S."/>
        </authorList>
    </citation>
    <scope>NUCLEOTIDE SEQUENCE [LARGE SCALE GENOMIC DNA]</scope>
    <source>
        <strain evidence="3">ANC 4422</strain>
    </source>
</reference>
<dbReference type="CDD" id="cd10153">
    <property type="entry name" value="RcnR-FrmR-like_DUF156"/>
    <property type="match status" value="1"/>
</dbReference>
<gene>
    <name evidence="2" type="ORF">SAMN05421733_101421</name>
</gene>
<dbReference type="InterPro" id="IPR038390">
    <property type="entry name" value="Metal_Tscrpt_repr_sf"/>
</dbReference>
<evidence type="ECO:0000256" key="1">
    <source>
        <dbReference type="ARBA" id="ARBA00005260"/>
    </source>
</evidence>
<dbReference type="GO" id="GO:0045892">
    <property type="term" value="P:negative regulation of DNA-templated transcription"/>
    <property type="evidence" value="ECO:0007669"/>
    <property type="project" value="UniProtKB-ARBA"/>
</dbReference>
<dbReference type="OrthoDB" id="9806052at2"/>
<evidence type="ECO:0000313" key="3">
    <source>
        <dbReference type="Proteomes" id="UP000242501"/>
    </source>
</evidence>